<protein>
    <recommendedName>
        <fullName evidence="4">DUF2147 domain-containing protein</fullName>
    </recommendedName>
</protein>
<proteinExistence type="predicted"/>
<organism evidence="2 3">
    <name type="scientific">Aliikangiella maris</name>
    <dbReference type="NCBI Taxonomy" id="3162458"/>
    <lineage>
        <taxon>Bacteria</taxon>
        <taxon>Pseudomonadati</taxon>
        <taxon>Pseudomonadota</taxon>
        <taxon>Gammaproteobacteria</taxon>
        <taxon>Oceanospirillales</taxon>
        <taxon>Pleioneaceae</taxon>
        <taxon>Aliikangiella</taxon>
    </lineage>
</organism>
<evidence type="ECO:0000313" key="3">
    <source>
        <dbReference type="Proteomes" id="UP001548189"/>
    </source>
</evidence>
<feature type="region of interest" description="Disordered" evidence="1">
    <location>
        <begin position="1"/>
        <end position="24"/>
    </location>
</feature>
<evidence type="ECO:0008006" key="4">
    <source>
        <dbReference type="Google" id="ProtNLM"/>
    </source>
</evidence>
<reference evidence="2 3" key="1">
    <citation type="submission" date="2024-06" db="EMBL/GenBank/DDBJ databases">
        <authorList>
            <person name="Li F."/>
        </authorList>
    </citation>
    <scope>NUCLEOTIDE SEQUENCE [LARGE SCALE GENOMIC DNA]</scope>
    <source>
        <strain evidence="2 3">GXAS 311</strain>
    </source>
</reference>
<accession>A0ABV2BTD9</accession>
<evidence type="ECO:0000313" key="2">
    <source>
        <dbReference type="EMBL" id="MET1255211.1"/>
    </source>
</evidence>
<sequence length="83" mass="9614">MKKEIQNGKEQTEMERLSPSILTPGDYQFRPNPFVPWIDVKVFKESSNEDSGLLVNWAGEIIDADKLVNRGEWKPIQKQRSKP</sequence>
<feature type="compositionally biased region" description="Basic and acidic residues" evidence="1">
    <location>
        <begin position="1"/>
        <end position="16"/>
    </location>
</feature>
<evidence type="ECO:0000256" key="1">
    <source>
        <dbReference type="SAM" id="MobiDB-lite"/>
    </source>
</evidence>
<dbReference type="Proteomes" id="UP001548189">
    <property type="component" value="Unassembled WGS sequence"/>
</dbReference>
<gene>
    <name evidence="2" type="ORF">ABVT43_08745</name>
</gene>
<dbReference type="RefSeq" id="WP_353895797.1">
    <property type="nucleotide sequence ID" value="NZ_JBEVCJ010000008.1"/>
</dbReference>
<dbReference type="EMBL" id="JBEVCJ010000008">
    <property type="protein sequence ID" value="MET1255211.1"/>
    <property type="molecule type" value="Genomic_DNA"/>
</dbReference>
<comment type="caution">
    <text evidence="2">The sequence shown here is derived from an EMBL/GenBank/DDBJ whole genome shotgun (WGS) entry which is preliminary data.</text>
</comment>
<keyword evidence="3" id="KW-1185">Reference proteome</keyword>
<name>A0ABV2BTD9_9GAMM</name>